<dbReference type="EMBL" id="JADWDJ010000019">
    <property type="protein sequence ID" value="KAG5265538.1"/>
    <property type="molecule type" value="Genomic_DNA"/>
</dbReference>
<evidence type="ECO:0000313" key="3">
    <source>
        <dbReference type="Proteomes" id="UP000823561"/>
    </source>
</evidence>
<accession>A0AAV6FS49</accession>
<dbReference type="SUPFAM" id="SSF52047">
    <property type="entry name" value="RNI-like"/>
    <property type="match status" value="1"/>
</dbReference>
<proteinExistence type="predicted"/>
<dbReference type="Pfam" id="PF12937">
    <property type="entry name" value="F-box-like"/>
    <property type="match status" value="1"/>
</dbReference>
<protein>
    <recommendedName>
        <fullName evidence="1">F-box domain-containing protein</fullName>
    </recommendedName>
</protein>
<reference evidence="2" key="1">
    <citation type="submission" date="2020-10" db="EMBL/GenBank/DDBJ databases">
        <title>Chromosome-scale genome assembly of the Allis shad, Alosa alosa.</title>
        <authorList>
            <person name="Margot Z."/>
            <person name="Christophe K."/>
            <person name="Cabau C."/>
            <person name="Louis A."/>
            <person name="Berthelot C."/>
            <person name="Parey E."/>
            <person name="Roest Crollius H."/>
            <person name="Montfort J."/>
            <person name="Robinson-Rechavi M."/>
            <person name="Bucao C."/>
            <person name="Bouchez O."/>
            <person name="Gislard M."/>
            <person name="Lluch J."/>
            <person name="Milhes M."/>
            <person name="Lampietro C."/>
            <person name="Lopez Roques C."/>
            <person name="Donnadieu C."/>
            <person name="Braasch I."/>
            <person name="Desvignes T."/>
            <person name="Postlethwait J."/>
            <person name="Bobe J."/>
            <person name="Guiguen Y."/>
        </authorList>
    </citation>
    <scope>NUCLEOTIDE SEQUENCE</scope>
    <source>
        <strain evidence="2">M-15738</strain>
        <tissue evidence="2">Blood</tissue>
    </source>
</reference>
<comment type="caution">
    <text evidence="2">The sequence shown here is derived from an EMBL/GenBank/DDBJ whole genome shotgun (WGS) entry which is preliminary data.</text>
</comment>
<dbReference type="SUPFAM" id="SSF81383">
    <property type="entry name" value="F-box domain"/>
    <property type="match status" value="1"/>
</dbReference>
<dbReference type="InterPro" id="IPR032675">
    <property type="entry name" value="LRR_dom_sf"/>
</dbReference>
<dbReference type="AlphaFoldDB" id="A0AAV6FS49"/>
<evidence type="ECO:0000259" key="1">
    <source>
        <dbReference type="PROSITE" id="PS50181"/>
    </source>
</evidence>
<gene>
    <name evidence="2" type="ORF">AALO_G00243590</name>
</gene>
<dbReference type="InterPro" id="IPR036047">
    <property type="entry name" value="F-box-like_dom_sf"/>
</dbReference>
<dbReference type="Gene3D" id="3.80.10.10">
    <property type="entry name" value="Ribonuclease Inhibitor"/>
    <property type="match status" value="1"/>
</dbReference>
<dbReference type="SMART" id="SM00256">
    <property type="entry name" value="FBOX"/>
    <property type="match status" value="1"/>
</dbReference>
<keyword evidence="3" id="KW-1185">Reference proteome</keyword>
<dbReference type="PANTHER" id="PTHR38926:SF72">
    <property type="entry name" value="IM:7136021-RELATED"/>
    <property type="match status" value="1"/>
</dbReference>
<dbReference type="InterPro" id="IPR001810">
    <property type="entry name" value="F-box_dom"/>
</dbReference>
<feature type="domain" description="F-box" evidence="1">
    <location>
        <begin position="7"/>
        <end position="53"/>
    </location>
</feature>
<organism evidence="2 3">
    <name type="scientific">Alosa alosa</name>
    <name type="common">allis shad</name>
    <dbReference type="NCBI Taxonomy" id="278164"/>
    <lineage>
        <taxon>Eukaryota</taxon>
        <taxon>Metazoa</taxon>
        <taxon>Chordata</taxon>
        <taxon>Craniata</taxon>
        <taxon>Vertebrata</taxon>
        <taxon>Euteleostomi</taxon>
        <taxon>Actinopterygii</taxon>
        <taxon>Neopterygii</taxon>
        <taxon>Teleostei</taxon>
        <taxon>Clupei</taxon>
        <taxon>Clupeiformes</taxon>
        <taxon>Clupeoidei</taxon>
        <taxon>Clupeidae</taxon>
        <taxon>Alosa</taxon>
    </lineage>
</organism>
<dbReference type="PROSITE" id="PS50181">
    <property type="entry name" value="FBOX"/>
    <property type="match status" value="1"/>
</dbReference>
<sequence length="375" mass="43282">MLLIDCHMAVFRLPEEIWMEVFKYLSKSDKLNVRSCCTYFKRLVDHRSLWKNETIALRTFKSYKANFWKTLRCRMLASVIVDDANEKEWKKIVTSLPWLRSELMNAISQLSNLTSLRLHEGRYPIPKQTFHALLRSLPKLKHLSLRMWTGQALPDDYLNLSGEALGSPDLHNGKNGLTSLELLNYMDPMLSPVALDHLPFLESLTVKYDRRDKGRSHLRSWLKSLTHLTELTVMNGHPFRGYATSLPRTLRTLSLTGMMMRPGAMALAAKKVPDLQHLHYDPFDFKGDIIIVEIPRLFPQLQTLKIRSFGMSGRDLLRLGEMHQMKRLVFLDGRSSHSPISSELLCRFQVLTDYRVHVVLSGEPTDKAACLCDFL</sequence>
<dbReference type="Gene3D" id="1.20.1280.50">
    <property type="match status" value="1"/>
</dbReference>
<name>A0AAV6FS49_9TELE</name>
<dbReference type="PANTHER" id="PTHR38926">
    <property type="entry name" value="F-BOX DOMAIN CONTAINING PROTEIN, EXPRESSED"/>
    <property type="match status" value="1"/>
</dbReference>
<evidence type="ECO:0000313" key="2">
    <source>
        <dbReference type="EMBL" id="KAG5265538.1"/>
    </source>
</evidence>
<dbReference type="Proteomes" id="UP000823561">
    <property type="component" value="Chromosome 19"/>
</dbReference>